<name>A0ABR2RZM0_9ROSI</name>
<evidence type="ECO:0000313" key="2">
    <source>
        <dbReference type="Proteomes" id="UP001396334"/>
    </source>
</evidence>
<gene>
    <name evidence="1" type="ORF">V6N11_001392</name>
</gene>
<accession>A0ABR2RZM0</accession>
<evidence type="ECO:0000313" key="1">
    <source>
        <dbReference type="EMBL" id="KAK9018416.1"/>
    </source>
</evidence>
<dbReference type="Proteomes" id="UP001396334">
    <property type="component" value="Unassembled WGS sequence"/>
</dbReference>
<reference evidence="1 2" key="1">
    <citation type="journal article" date="2024" name="G3 (Bethesda)">
        <title>Genome assembly of Hibiscus sabdariffa L. provides insights into metabolisms of medicinal natural products.</title>
        <authorList>
            <person name="Kim T."/>
        </authorList>
    </citation>
    <scope>NUCLEOTIDE SEQUENCE [LARGE SCALE GENOMIC DNA]</scope>
    <source>
        <strain evidence="1">TK-2024</strain>
        <tissue evidence="1">Old leaves</tissue>
    </source>
</reference>
<protein>
    <submittedName>
        <fullName evidence="1">Uncharacterized protein</fullName>
    </submittedName>
</protein>
<sequence length="222" mass="25093">MNEKLPLFSYNGFQSQGSVHISFFHTPQILSVFLTSLQSCLKSCLEVILVGWNITIDRPCCSSRVFKVVKEAEWKSGKVGWRTMDCSGRPRKFSLFMMRAHLWYPCQLKKLSQYDFPISWVSRWFLSVDFDVVSQRALSKPELKEADAGSKEQLLAAVGKAVFPFGKCTDKGIVVTFHVVECTRILHPILQAANFPIVGNSEILVEITIEPTGKKPSSESRK</sequence>
<comment type="caution">
    <text evidence="1">The sequence shown here is derived from an EMBL/GenBank/DDBJ whole genome shotgun (WGS) entry which is preliminary data.</text>
</comment>
<keyword evidence="2" id="KW-1185">Reference proteome</keyword>
<organism evidence="1 2">
    <name type="scientific">Hibiscus sabdariffa</name>
    <name type="common">roselle</name>
    <dbReference type="NCBI Taxonomy" id="183260"/>
    <lineage>
        <taxon>Eukaryota</taxon>
        <taxon>Viridiplantae</taxon>
        <taxon>Streptophyta</taxon>
        <taxon>Embryophyta</taxon>
        <taxon>Tracheophyta</taxon>
        <taxon>Spermatophyta</taxon>
        <taxon>Magnoliopsida</taxon>
        <taxon>eudicotyledons</taxon>
        <taxon>Gunneridae</taxon>
        <taxon>Pentapetalae</taxon>
        <taxon>rosids</taxon>
        <taxon>malvids</taxon>
        <taxon>Malvales</taxon>
        <taxon>Malvaceae</taxon>
        <taxon>Malvoideae</taxon>
        <taxon>Hibiscus</taxon>
    </lineage>
</organism>
<dbReference type="EMBL" id="JBBPBN010000019">
    <property type="protein sequence ID" value="KAK9018416.1"/>
    <property type="molecule type" value="Genomic_DNA"/>
</dbReference>
<proteinExistence type="predicted"/>